<organism evidence="1 2">
    <name type="scientific">Lachnoanaerobaculum saburreum F0468</name>
    <dbReference type="NCBI Taxonomy" id="1095750"/>
    <lineage>
        <taxon>Bacteria</taxon>
        <taxon>Bacillati</taxon>
        <taxon>Bacillota</taxon>
        <taxon>Clostridia</taxon>
        <taxon>Lachnospirales</taxon>
        <taxon>Lachnospiraceae</taxon>
        <taxon>Lachnoanaerobaculum</taxon>
    </lineage>
</organism>
<reference evidence="1 2" key="1">
    <citation type="submission" date="2012-03" db="EMBL/GenBank/DDBJ databases">
        <authorList>
            <person name="Durkin A.S."/>
            <person name="McCorrison J."/>
            <person name="Torralba M."/>
            <person name="Gillis M."/>
            <person name="Methe B."/>
            <person name="Sutton G."/>
            <person name="Nelson K.E."/>
        </authorList>
    </citation>
    <scope>NUCLEOTIDE SEQUENCE [LARGE SCALE GENOMIC DNA]</scope>
    <source>
        <strain evidence="1 2">F0468</strain>
    </source>
</reference>
<dbReference type="Proteomes" id="UP000005039">
    <property type="component" value="Unassembled WGS sequence"/>
</dbReference>
<dbReference type="EMBL" id="AJGH01000045">
    <property type="protein sequence ID" value="EIC96340.1"/>
    <property type="molecule type" value="Genomic_DNA"/>
</dbReference>
<accession>I0R9I2</accession>
<gene>
    <name evidence="1" type="ORF">HMPREF9970_0817</name>
</gene>
<evidence type="ECO:0000313" key="1">
    <source>
        <dbReference type="EMBL" id="EIC96340.1"/>
    </source>
</evidence>
<proteinExistence type="predicted"/>
<name>I0R9I2_9FIRM</name>
<dbReference type="AlphaFoldDB" id="I0R9I2"/>
<comment type="caution">
    <text evidence="1">The sequence shown here is derived from an EMBL/GenBank/DDBJ whole genome shotgun (WGS) entry which is preliminary data.</text>
</comment>
<dbReference type="PATRIC" id="fig|1095750.3.peg.914"/>
<protein>
    <submittedName>
        <fullName evidence="1">Uncharacterized protein</fullName>
    </submittedName>
</protein>
<sequence length="38" mass="4146">MAMLKKHLFWAAVAVVGLVMCFITGHAMINKAAKTVNE</sequence>
<evidence type="ECO:0000313" key="2">
    <source>
        <dbReference type="Proteomes" id="UP000005039"/>
    </source>
</evidence>
<keyword evidence="2" id="KW-1185">Reference proteome</keyword>